<gene>
    <name evidence="16" type="primary">ribK</name>
    <name evidence="18" type="ordered locus">Mvol_1472</name>
</gene>
<evidence type="ECO:0000256" key="13">
    <source>
        <dbReference type="ARBA" id="ARBA00030544"/>
    </source>
</evidence>
<evidence type="ECO:0000256" key="1">
    <source>
        <dbReference type="ARBA" id="ARBA00005219"/>
    </source>
</evidence>
<feature type="binding site" evidence="16">
    <location>
        <position position="45"/>
    </location>
    <ligand>
        <name>Mg(2+)</name>
        <dbReference type="ChEBI" id="CHEBI:18420"/>
    </ligand>
</feature>
<evidence type="ECO:0000256" key="5">
    <source>
        <dbReference type="ARBA" id="ARBA00022630"/>
    </source>
</evidence>
<sequence>MANKMKFYGKVISGKGKGKYFVGIEPYKLAFEKNLGYTPYLGTLNIKTGRDFWTHVEDYKVIEDFEYNNKKFYGVKYVPIVIKNRFGISIKGSIVAPKKTVHSKSVLEIISSLNLRKYLKLKNNDIITVELDI</sequence>
<dbReference type="SUPFAM" id="SSF82114">
    <property type="entry name" value="Riboflavin kinase-like"/>
    <property type="match status" value="1"/>
</dbReference>
<evidence type="ECO:0000256" key="11">
    <source>
        <dbReference type="ARBA" id="ARBA00022842"/>
    </source>
</evidence>
<dbReference type="UniPathway" id="UPA00276">
    <property type="reaction ID" value="UER00929"/>
</dbReference>
<dbReference type="Proteomes" id="UP000007722">
    <property type="component" value="Chromosome"/>
</dbReference>
<dbReference type="EC" id="2.7.1.161" evidence="3 16"/>
<evidence type="ECO:0000256" key="15">
    <source>
        <dbReference type="ARBA" id="ARBA00047857"/>
    </source>
</evidence>
<dbReference type="PANTHER" id="PTHR40706">
    <property type="entry name" value="RIBOFLAVIN KINASE"/>
    <property type="match status" value="1"/>
</dbReference>
<evidence type="ECO:0000313" key="19">
    <source>
        <dbReference type="Proteomes" id="UP000007722"/>
    </source>
</evidence>
<name>D7DQK0_METV3</name>
<evidence type="ECO:0000256" key="9">
    <source>
        <dbReference type="ARBA" id="ARBA00022741"/>
    </source>
</evidence>
<dbReference type="AlphaFoldDB" id="D7DQK0"/>
<comment type="cofactor">
    <cofactor evidence="16">
        <name>Mg(2+)</name>
        <dbReference type="ChEBI" id="CHEBI:18420"/>
    </cofactor>
    <text evidence="16">Binds 1 Mg(2+) ion per subunit.</text>
</comment>
<evidence type="ECO:0000256" key="3">
    <source>
        <dbReference type="ARBA" id="ARBA00011987"/>
    </source>
</evidence>
<dbReference type="STRING" id="456320.Mvol_1472"/>
<feature type="binding site" evidence="16">
    <location>
        <position position="100"/>
    </location>
    <ligand>
        <name>FMN</name>
        <dbReference type="ChEBI" id="CHEBI:58210"/>
    </ligand>
</feature>
<keyword evidence="8 16" id="KW-0479">Metal-binding</keyword>
<organism evidence="18 19">
    <name type="scientific">Methanococcus voltae (strain ATCC BAA-1334 / A3)</name>
    <dbReference type="NCBI Taxonomy" id="456320"/>
    <lineage>
        <taxon>Archaea</taxon>
        <taxon>Methanobacteriati</taxon>
        <taxon>Methanobacteriota</taxon>
        <taxon>Methanomada group</taxon>
        <taxon>Methanococci</taxon>
        <taxon>Methanococcales</taxon>
        <taxon>Methanococcaceae</taxon>
        <taxon>Methanococcus</taxon>
    </lineage>
</organism>
<evidence type="ECO:0000256" key="12">
    <source>
        <dbReference type="ARBA" id="ARBA00029789"/>
    </source>
</evidence>
<dbReference type="Pfam" id="PF01982">
    <property type="entry name" value="CTP-dep_RFKase"/>
    <property type="match status" value="1"/>
</dbReference>
<dbReference type="HOGENOM" id="CLU_140165_0_0_2"/>
<evidence type="ECO:0000256" key="16">
    <source>
        <dbReference type="HAMAP-Rule" id="MF_01285"/>
    </source>
</evidence>
<comment type="pathway">
    <text evidence="1 16">Cofactor biosynthesis; FMN biosynthesis; FMN from riboflavin (CTP route): step 1/1.</text>
</comment>
<proteinExistence type="inferred from homology"/>
<evidence type="ECO:0000256" key="2">
    <source>
        <dbReference type="ARBA" id="ARBA00006428"/>
    </source>
</evidence>
<evidence type="ECO:0000256" key="14">
    <source>
        <dbReference type="ARBA" id="ARBA00033116"/>
    </source>
</evidence>
<feature type="binding site" evidence="16">
    <location>
        <position position="108"/>
    </location>
    <ligand>
        <name>FMN</name>
        <dbReference type="ChEBI" id="CHEBI:58210"/>
    </ligand>
</feature>
<dbReference type="KEGG" id="mvo:Mvol_1472"/>
<keyword evidence="6 16" id="KW-0288">FMN</keyword>
<dbReference type="GO" id="GO:0000287">
    <property type="term" value="F:magnesium ion binding"/>
    <property type="evidence" value="ECO:0007669"/>
    <property type="project" value="UniProtKB-UniRule"/>
</dbReference>
<protein>
    <recommendedName>
        <fullName evidence="4 16">Riboflavin kinase</fullName>
        <shortName evidence="16">RFK</shortName>
        <ecNumber evidence="3 16">2.7.1.161</ecNumber>
    </recommendedName>
    <alternativeName>
        <fullName evidence="13 16">CTP-dependent riboflavin kinase</fullName>
    </alternativeName>
    <alternativeName>
        <fullName evidence="14 16">CTP:riboflavin 5'-phosphotransferase</fullName>
    </alternativeName>
    <alternativeName>
        <fullName evidence="12 16">Flavokinase</fullName>
    </alternativeName>
</protein>
<evidence type="ECO:0000259" key="17">
    <source>
        <dbReference type="Pfam" id="PF01982"/>
    </source>
</evidence>
<evidence type="ECO:0000256" key="4">
    <source>
        <dbReference type="ARBA" id="ARBA00017394"/>
    </source>
</evidence>
<comment type="caution">
    <text evidence="16">Lacks conserved residue(s) required for the propagation of feature annotation.</text>
</comment>
<evidence type="ECO:0000313" key="18">
    <source>
        <dbReference type="EMBL" id="ADI37127.1"/>
    </source>
</evidence>
<dbReference type="InterPro" id="IPR023602">
    <property type="entry name" value="Riboflavin_kinase_CTP-dep"/>
</dbReference>
<dbReference type="HAMAP" id="MF_01285">
    <property type="entry name" value="Riboflavin_kinase"/>
    <property type="match status" value="1"/>
</dbReference>
<dbReference type="EMBL" id="CP002057">
    <property type="protein sequence ID" value="ADI37127.1"/>
    <property type="molecule type" value="Genomic_DNA"/>
</dbReference>
<keyword evidence="5 16" id="KW-0285">Flavoprotein</keyword>
<dbReference type="InParanoid" id="D7DQK0"/>
<dbReference type="PANTHER" id="PTHR40706:SF1">
    <property type="entry name" value="RIBOFLAVIN KINASE"/>
    <property type="match status" value="1"/>
</dbReference>
<accession>D7DQK0</accession>
<reference evidence="18 19" key="1">
    <citation type="submission" date="2010-05" db="EMBL/GenBank/DDBJ databases">
        <title>Complete sequence of Methanococcus voltae A3.</title>
        <authorList>
            <consortium name="US DOE Joint Genome Institute"/>
            <person name="Lucas S."/>
            <person name="Copeland A."/>
            <person name="Lapidus A."/>
            <person name="Cheng J.-F."/>
            <person name="Bruce D."/>
            <person name="Goodwin L."/>
            <person name="Pitluck S."/>
            <person name="Lowry S."/>
            <person name="Clum A."/>
            <person name="Land M."/>
            <person name="Hauser L."/>
            <person name="Kyrpides N."/>
            <person name="Mikhailova N."/>
            <person name="Whitman W.B."/>
            <person name="Woyke T."/>
        </authorList>
    </citation>
    <scope>NUCLEOTIDE SEQUENCE [LARGE SCALE GENOMIC DNA]</scope>
    <source>
        <strain evidence="19">ATCC BAA-1334 / A3</strain>
    </source>
</reference>
<dbReference type="InterPro" id="IPR023465">
    <property type="entry name" value="Riboflavin_kinase_dom_sf"/>
</dbReference>
<evidence type="ECO:0000256" key="8">
    <source>
        <dbReference type="ARBA" id="ARBA00022723"/>
    </source>
</evidence>
<feature type="binding site" evidence="16">
    <location>
        <position position="43"/>
    </location>
    <ligand>
        <name>Mg(2+)</name>
        <dbReference type="ChEBI" id="CHEBI:18420"/>
    </ligand>
</feature>
<keyword evidence="7 16" id="KW-0808">Transferase</keyword>
<dbReference type="GO" id="GO:0009398">
    <property type="term" value="P:FMN biosynthetic process"/>
    <property type="evidence" value="ECO:0007669"/>
    <property type="project" value="UniProtKB-UniRule"/>
</dbReference>
<keyword evidence="19" id="KW-1185">Reference proteome</keyword>
<dbReference type="FunCoup" id="D7DQK0">
    <property type="interactions" value="20"/>
</dbReference>
<comment type="similarity">
    <text evidence="2 16">Belongs to the archaeal riboflavin kinase family.</text>
</comment>
<evidence type="ECO:0000256" key="10">
    <source>
        <dbReference type="ARBA" id="ARBA00022777"/>
    </source>
</evidence>
<comment type="function">
    <text evidence="16">Catalyzes the CTP-dependent phosphorylation of riboflavin (vitamin B2) to form flavin mononucleotide (FMN).</text>
</comment>
<evidence type="ECO:0000256" key="7">
    <source>
        <dbReference type="ARBA" id="ARBA00022679"/>
    </source>
</evidence>
<dbReference type="InterPro" id="IPR039063">
    <property type="entry name" value="RibK_CTP-dep"/>
</dbReference>
<dbReference type="GO" id="GO:0008531">
    <property type="term" value="F:riboflavin kinase activity"/>
    <property type="evidence" value="ECO:0007669"/>
    <property type="project" value="InterPro"/>
</dbReference>
<dbReference type="Gene3D" id="2.40.30.30">
    <property type="entry name" value="Riboflavin kinase-like"/>
    <property type="match status" value="1"/>
</dbReference>
<dbReference type="GO" id="GO:0009231">
    <property type="term" value="P:riboflavin biosynthetic process"/>
    <property type="evidence" value="ECO:0007669"/>
    <property type="project" value="InterPro"/>
</dbReference>
<keyword evidence="9 16" id="KW-0547">Nucleotide-binding</keyword>
<comment type="catalytic activity">
    <reaction evidence="15 16">
        <text>riboflavin + CTP = CDP + FMN + H(+)</text>
        <dbReference type="Rhea" id="RHEA:25021"/>
        <dbReference type="ChEBI" id="CHEBI:15378"/>
        <dbReference type="ChEBI" id="CHEBI:37563"/>
        <dbReference type="ChEBI" id="CHEBI:57986"/>
        <dbReference type="ChEBI" id="CHEBI:58069"/>
        <dbReference type="ChEBI" id="CHEBI:58210"/>
        <dbReference type="EC" id="2.7.1.161"/>
    </reaction>
</comment>
<keyword evidence="11 16" id="KW-0460">Magnesium</keyword>
<dbReference type="InterPro" id="IPR023470">
    <property type="entry name" value="Riboflavin_kinase_archaeal"/>
</dbReference>
<keyword evidence="10 16" id="KW-0418">Kinase</keyword>
<dbReference type="eggNOG" id="arCOG01904">
    <property type="taxonomic scope" value="Archaea"/>
</dbReference>
<feature type="binding site" evidence="16">
    <location>
        <begin position="14"/>
        <end position="19"/>
    </location>
    <ligand>
        <name>CDP</name>
        <dbReference type="ChEBI" id="CHEBI:58069"/>
    </ligand>
</feature>
<feature type="domain" description="Riboflavin kinase" evidence="17">
    <location>
        <begin position="11"/>
        <end position="130"/>
    </location>
</feature>
<feature type="binding site" evidence="16">
    <location>
        <begin position="113"/>
        <end position="116"/>
    </location>
    <ligand>
        <name>CDP</name>
        <dbReference type="ChEBI" id="CHEBI:58069"/>
    </ligand>
</feature>
<dbReference type="GO" id="GO:0000166">
    <property type="term" value="F:nucleotide binding"/>
    <property type="evidence" value="ECO:0007669"/>
    <property type="project" value="UniProtKB-UniRule"/>
</dbReference>
<evidence type="ECO:0000256" key="6">
    <source>
        <dbReference type="ARBA" id="ARBA00022643"/>
    </source>
</evidence>